<dbReference type="Proteomes" id="UP000580250">
    <property type="component" value="Unassembled WGS sequence"/>
</dbReference>
<feature type="coiled-coil region" evidence="1">
    <location>
        <begin position="85"/>
        <end position="112"/>
    </location>
</feature>
<comment type="caution">
    <text evidence="3">The sequence shown here is derived from an EMBL/GenBank/DDBJ whole genome shotgun (WGS) entry which is preliminary data.</text>
</comment>
<evidence type="ECO:0000256" key="2">
    <source>
        <dbReference type="SAM" id="MobiDB-lite"/>
    </source>
</evidence>
<keyword evidence="1" id="KW-0175">Coiled coil</keyword>
<name>A0A6V7UUF2_MELEN</name>
<evidence type="ECO:0000256" key="1">
    <source>
        <dbReference type="SAM" id="Coils"/>
    </source>
</evidence>
<evidence type="ECO:0000313" key="3">
    <source>
        <dbReference type="EMBL" id="CAD2165883.1"/>
    </source>
</evidence>
<gene>
    <name evidence="3" type="ORF">MENT_LOCUS17451</name>
</gene>
<sequence>MFPAPNSDQHTSTQEDDDPIVQNIPRTITQLEQYVAQVHSRLCHLNDIIIPQSELTTDFALPRADIEAERNRLRSNDPSVIRQLAESYLMRYKELERRNKQQAHRLDALETRVTTAETVCSEQMRLNKEMADEAIRTLRQFVDAERRRTSNLKSANARVDSLTLDLSRSRSQCEQQEQTIARLGEQITSLNQGSASLNQHVNKLQSDKNILALERDRLLHDQDTLSAQLAERDEIIESFREKERQMSADLRERKALIESLEEDRDQRNQELVKAQREFNNLLKEKDRDMEKLLETKKKEVIAELKAAHLSKVEKYEETIRKQRKDFHDGLQVAYGEVTKLAAQRDEYYANWKRLEGTLEAHKRKLHAALSRKMVNKCSEMVRDLKDIGGYENGHPSSSTPRTLEPVENVAQRLLNELAGQDELGNLI</sequence>
<dbReference type="EMBL" id="CAJEWN010000113">
    <property type="protein sequence ID" value="CAD2165883.1"/>
    <property type="molecule type" value="Genomic_DNA"/>
</dbReference>
<accession>A0A6V7UUF2</accession>
<proteinExistence type="predicted"/>
<dbReference type="OrthoDB" id="5884946at2759"/>
<protein>
    <submittedName>
        <fullName evidence="3">Uncharacterized protein</fullName>
    </submittedName>
</protein>
<organism evidence="3 4">
    <name type="scientific">Meloidogyne enterolobii</name>
    <name type="common">Root-knot nematode worm</name>
    <name type="synonym">Meloidogyne mayaguensis</name>
    <dbReference type="NCBI Taxonomy" id="390850"/>
    <lineage>
        <taxon>Eukaryota</taxon>
        <taxon>Metazoa</taxon>
        <taxon>Ecdysozoa</taxon>
        <taxon>Nematoda</taxon>
        <taxon>Chromadorea</taxon>
        <taxon>Rhabditida</taxon>
        <taxon>Tylenchina</taxon>
        <taxon>Tylenchomorpha</taxon>
        <taxon>Tylenchoidea</taxon>
        <taxon>Meloidogynidae</taxon>
        <taxon>Meloidogyninae</taxon>
        <taxon>Meloidogyne</taxon>
    </lineage>
</organism>
<feature type="region of interest" description="Disordered" evidence="2">
    <location>
        <begin position="1"/>
        <end position="20"/>
    </location>
</feature>
<reference evidence="3 4" key="1">
    <citation type="submission" date="2020-08" db="EMBL/GenBank/DDBJ databases">
        <authorList>
            <person name="Koutsovoulos G."/>
            <person name="Danchin GJ E."/>
        </authorList>
    </citation>
    <scope>NUCLEOTIDE SEQUENCE [LARGE SCALE GENOMIC DNA]</scope>
</reference>
<evidence type="ECO:0000313" key="4">
    <source>
        <dbReference type="Proteomes" id="UP000580250"/>
    </source>
</evidence>
<feature type="coiled-coil region" evidence="1">
    <location>
        <begin position="250"/>
        <end position="325"/>
    </location>
</feature>
<feature type="compositionally biased region" description="Polar residues" evidence="2">
    <location>
        <begin position="1"/>
        <end position="12"/>
    </location>
</feature>
<dbReference type="AlphaFoldDB" id="A0A6V7UUF2"/>